<name>A0A5B7EBB7_PORTR</name>
<comment type="caution">
    <text evidence="2">The sequence shown here is derived from an EMBL/GenBank/DDBJ whole genome shotgun (WGS) entry which is preliminary data.</text>
</comment>
<protein>
    <submittedName>
        <fullName evidence="2">Uncharacterized protein</fullName>
    </submittedName>
</protein>
<dbReference type="EMBL" id="VSRR010002191">
    <property type="protein sequence ID" value="MPC30084.1"/>
    <property type="molecule type" value="Genomic_DNA"/>
</dbReference>
<keyword evidence="3" id="KW-1185">Reference proteome</keyword>
<sequence length="142" mass="15251">MFTAPQGTPHLWVEGQISSPQAVSPGSPDLSIPAPLPSSSDDDDCGGLTQKVYNLFQNSCPAERFPDRGHTANLRFLTGCIRFGSRGRYTLGRSQGAAFNSNIKVQWNHARFGVRGVSKLMGLNPVHGHSVGWASSLRATVS</sequence>
<feature type="region of interest" description="Disordered" evidence="1">
    <location>
        <begin position="18"/>
        <end position="44"/>
    </location>
</feature>
<reference evidence="2 3" key="1">
    <citation type="submission" date="2019-05" db="EMBL/GenBank/DDBJ databases">
        <title>Another draft genome of Portunus trituberculatus and its Hox gene families provides insights of decapod evolution.</title>
        <authorList>
            <person name="Jeong J.-H."/>
            <person name="Song I."/>
            <person name="Kim S."/>
            <person name="Choi T."/>
            <person name="Kim D."/>
            <person name="Ryu S."/>
            <person name="Kim W."/>
        </authorList>
    </citation>
    <scope>NUCLEOTIDE SEQUENCE [LARGE SCALE GENOMIC DNA]</scope>
    <source>
        <tissue evidence="2">Muscle</tissue>
    </source>
</reference>
<organism evidence="2 3">
    <name type="scientific">Portunus trituberculatus</name>
    <name type="common">Swimming crab</name>
    <name type="synonym">Neptunus trituberculatus</name>
    <dbReference type="NCBI Taxonomy" id="210409"/>
    <lineage>
        <taxon>Eukaryota</taxon>
        <taxon>Metazoa</taxon>
        <taxon>Ecdysozoa</taxon>
        <taxon>Arthropoda</taxon>
        <taxon>Crustacea</taxon>
        <taxon>Multicrustacea</taxon>
        <taxon>Malacostraca</taxon>
        <taxon>Eumalacostraca</taxon>
        <taxon>Eucarida</taxon>
        <taxon>Decapoda</taxon>
        <taxon>Pleocyemata</taxon>
        <taxon>Brachyura</taxon>
        <taxon>Eubrachyura</taxon>
        <taxon>Portunoidea</taxon>
        <taxon>Portunidae</taxon>
        <taxon>Portuninae</taxon>
        <taxon>Portunus</taxon>
    </lineage>
</organism>
<dbReference type="AlphaFoldDB" id="A0A5B7EBB7"/>
<evidence type="ECO:0000313" key="3">
    <source>
        <dbReference type="Proteomes" id="UP000324222"/>
    </source>
</evidence>
<gene>
    <name evidence="2" type="ORF">E2C01_023339</name>
</gene>
<dbReference type="Proteomes" id="UP000324222">
    <property type="component" value="Unassembled WGS sequence"/>
</dbReference>
<accession>A0A5B7EBB7</accession>
<evidence type="ECO:0000313" key="2">
    <source>
        <dbReference type="EMBL" id="MPC30084.1"/>
    </source>
</evidence>
<proteinExistence type="predicted"/>
<feature type="compositionally biased region" description="Low complexity" evidence="1">
    <location>
        <begin position="27"/>
        <end position="39"/>
    </location>
</feature>
<evidence type="ECO:0000256" key="1">
    <source>
        <dbReference type="SAM" id="MobiDB-lite"/>
    </source>
</evidence>